<organism evidence="1 2">
    <name type="scientific">Streptomyces sp. 900116325</name>
    <dbReference type="NCBI Taxonomy" id="3154295"/>
    <lineage>
        <taxon>Bacteria</taxon>
        <taxon>Bacillati</taxon>
        <taxon>Actinomycetota</taxon>
        <taxon>Actinomycetes</taxon>
        <taxon>Kitasatosporales</taxon>
        <taxon>Streptomycetaceae</taxon>
        <taxon>Streptomyces</taxon>
    </lineage>
</organism>
<dbReference type="Proteomes" id="UP001550044">
    <property type="component" value="Unassembled WGS sequence"/>
</dbReference>
<sequence>MLTPQGIAFATPADLGDVTNYRSFCRAAGLNPVPDGYGLLLVTDEWGNKKTLVTGDVEYVRTIVGATPEVLSGLELPPDKFLVRDGWPDSWA</sequence>
<dbReference type="EMBL" id="JBEXIP010000032">
    <property type="protein sequence ID" value="MET8437032.1"/>
    <property type="molecule type" value="Genomic_DNA"/>
</dbReference>
<protein>
    <submittedName>
        <fullName evidence="1">Uncharacterized protein</fullName>
    </submittedName>
</protein>
<gene>
    <name evidence="1" type="ORF">ABZV61_30570</name>
</gene>
<name>A0ABV2UGQ4_9ACTN</name>
<accession>A0ABV2UGQ4</accession>
<reference evidence="1 2" key="1">
    <citation type="submission" date="2024-06" db="EMBL/GenBank/DDBJ databases">
        <title>The Natural Products Discovery Center: Release of the First 8490 Sequenced Strains for Exploring Actinobacteria Biosynthetic Diversity.</title>
        <authorList>
            <person name="Kalkreuter E."/>
            <person name="Kautsar S.A."/>
            <person name="Yang D."/>
            <person name="Bader C.D."/>
            <person name="Teijaro C.N."/>
            <person name="Fluegel L."/>
            <person name="Davis C.M."/>
            <person name="Simpson J.R."/>
            <person name="Lauterbach L."/>
            <person name="Steele A.D."/>
            <person name="Gui C."/>
            <person name="Meng S."/>
            <person name="Li G."/>
            <person name="Viehrig K."/>
            <person name="Ye F."/>
            <person name="Su P."/>
            <person name="Kiefer A.F."/>
            <person name="Nichols A."/>
            <person name="Cepeda A.J."/>
            <person name="Yan W."/>
            <person name="Fan B."/>
            <person name="Jiang Y."/>
            <person name="Adhikari A."/>
            <person name="Zheng C.-J."/>
            <person name="Schuster L."/>
            <person name="Cowan T.M."/>
            <person name="Smanski M.J."/>
            <person name="Chevrette M.G."/>
            <person name="De Carvalho L.P.S."/>
            <person name="Shen B."/>
        </authorList>
    </citation>
    <scope>NUCLEOTIDE SEQUENCE [LARGE SCALE GENOMIC DNA]</scope>
    <source>
        <strain evidence="1 2">NPDC005137</strain>
    </source>
</reference>
<comment type="caution">
    <text evidence="1">The sequence shown here is derived from an EMBL/GenBank/DDBJ whole genome shotgun (WGS) entry which is preliminary data.</text>
</comment>
<proteinExistence type="predicted"/>
<evidence type="ECO:0000313" key="1">
    <source>
        <dbReference type="EMBL" id="MET8437032.1"/>
    </source>
</evidence>
<dbReference type="RefSeq" id="WP_352308752.1">
    <property type="nucleotide sequence ID" value="NZ_JBEOSG010000062.1"/>
</dbReference>
<evidence type="ECO:0000313" key="2">
    <source>
        <dbReference type="Proteomes" id="UP001550044"/>
    </source>
</evidence>
<keyword evidence="2" id="KW-1185">Reference proteome</keyword>